<dbReference type="AlphaFoldDB" id="A0A9J6F112"/>
<feature type="region of interest" description="Disordered" evidence="1">
    <location>
        <begin position="113"/>
        <end position="133"/>
    </location>
</feature>
<reference evidence="2" key="2">
    <citation type="submission" date="2021-09" db="EMBL/GenBank/DDBJ databases">
        <authorList>
            <person name="Jia N."/>
            <person name="Wang J."/>
            <person name="Shi W."/>
            <person name="Du L."/>
            <person name="Sun Y."/>
            <person name="Zhan W."/>
            <person name="Jiang J."/>
            <person name="Wang Q."/>
            <person name="Zhang B."/>
            <person name="Ji P."/>
            <person name="Sakyi L.B."/>
            <person name="Cui X."/>
            <person name="Yuan T."/>
            <person name="Jiang B."/>
            <person name="Yang W."/>
            <person name="Lam T.T.-Y."/>
            <person name="Chang Q."/>
            <person name="Ding S."/>
            <person name="Wang X."/>
            <person name="Zhu J."/>
            <person name="Ruan X."/>
            <person name="Zhao L."/>
            <person name="Wei J."/>
            <person name="Que T."/>
            <person name="Du C."/>
            <person name="Cheng J."/>
            <person name="Dai P."/>
            <person name="Han X."/>
            <person name="Huang E."/>
            <person name="Gao Y."/>
            <person name="Liu J."/>
            <person name="Shao H."/>
            <person name="Ye R."/>
            <person name="Li L."/>
            <person name="Wei W."/>
            <person name="Wang X."/>
            <person name="Wang C."/>
            <person name="Huo Q."/>
            <person name="Li W."/>
            <person name="Guo W."/>
            <person name="Chen H."/>
            <person name="Chen S."/>
            <person name="Zhou L."/>
            <person name="Zhou L."/>
            <person name="Ni X."/>
            <person name="Tian J."/>
            <person name="Zhou Y."/>
            <person name="Sheng Y."/>
            <person name="Liu T."/>
            <person name="Pan Y."/>
            <person name="Xia L."/>
            <person name="Li J."/>
            <person name="Zhao F."/>
            <person name="Cao W."/>
        </authorList>
    </citation>
    <scope>NUCLEOTIDE SEQUENCE</scope>
    <source>
        <strain evidence="2">Rmic-2018</strain>
        <tissue evidence="2">Larvae</tissue>
    </source>
</reference>
<feature type="region of interest" description="Disordered" evidence="1">
    <location>
        <begin position="200"/>
        <end position="226"/>
    </location>
</feature>
<reference evidence="2" key="1">
    <citation type="journal article" date="2020" name="Cell">
        <title>Large-Scale Comparative Analyses of Tick Genomes Elucidate Their Genetic Diversity and Vector Capacities.</title>
        <authorList>
            <consortium name="Tick Genome and Microbiome Consortium (TIGMIC)"/>
            <person name="Jia N."/>
            <person name="Wang J."/>
            <person name="Shi W."/>
            <person name="Du L."/>
            <person name="Sun Y."/>
            <person name="Zhan W."/>
            <person name="Jiang J.F."/>
            <person name="Wang Q."/>
            <person name="Zhang B."/>
            <person name="Ji P."/>
            <person name="Bell-Sakyi L."/>
            <person name="Cui X.M."/>
            <person name="Yuan T.T."/>
            <person name="Jiang B.G."/>
            <person name="Yang W.F."/>
            <person name="Lam T.T."/>
            <person name="Chang Q.C."/>
            <person name="Ding S.J."/>
            <person name="Wang X.J."/>
            <person name="Zhu J.G."/>
            <person name="Ruan X.D."/>
            <person name="Zhao L."/>
            <person name="Wei J.T."/>
            <person name="Ye R.Z."/>
            <person name="Que T.C."/>
            <person name="Du C.H."/>
            <person name="Zhou Y.H."/>
            <person name="Cheng J.X."/>
            <person name="Dai P.F."/>
            <person name="Guo W.B."/>
            <person name="Han X.H."/>
            <person name="Huang E.J."/>
            <person name="Li L.F."/>
            <person name="Wei W."/>
            <person name="Gao Y.C."/>
            <person name="Liu J.Z."/>
            <person name="Shao H.Z."/>
            <person name="Wang X."/>
            <person name="Wang C.C."/>
            <person name="Yang T.C."/>
            <person name="Huo Q.B."/>
            <person name="Li W."/>
            <person name="Chen H.Y."/>
            <person name="Chen S.E."/>
            <person name="Zhou L.G."/>
            <person name="Ni X.B."/>
            <person name="Tian J.H."/>
            <person name="Sheng Y."/>
            <person name="Liu T."/>
            <person name="Pan Y.S."/>
            <person name="Xia L.Y."/>
            <person name="Li J."/>
            <person name="Zhao F."/>
            <person name="Cao W.C."/>
        </authorList>
    </citation>
    <scope>NUCLEOTIDE SEQUENCE</scope>
    <source>
        <strain evidence="2">Rmic-2018</strain>
    </source>
</reference>
<evidence type="ECO:0000313" key="3">
    <source>
        <dbReference type="Proteomes" id="UP000821866"/>
    </source>
</evidence>
<dbReference type="Proteomes" id="UP000821866">
    <property type="component" value="Chromosome 1"/>
</dbReference>
<accession>A0A9J6F112</accession>
<sequence>MKEPNQRLGCFKQVTGGERERLKHVCRCARSIPFSTAPASCVGKTTTDGRAAPLNRYFHTPKVCVPPGTFTRTSARLFLHPPKLTRDVHTNWLSWATSRGSCALWKLPERTRHGNDGEHAQPSSPCRDPFQHRSARRGVQALVPVKPLRKRFRFRFRVSRSSRSPSLTIVRLCARSSVTFVLRHPSVHKAVRRHARRVLPEQGSLSSNSAGRISRTVSRDAGPNERLFPRSERLRGRLLFAVNVSFSRLR</sequence>
<gene>
    <name evidence="2" type="ORF">HPB51_010174</name>
</gene>
<keyword evidence="3" id="KW-1185">Reference proteome</keyword>
<evidence type="ECO:0000313" key="2">
    <source>
        <dbReference type="EMBL" id="KAH8040394.1"/>
    </source>
</evidence>
<proteinExistence type="predicted"/>
<protein>
    <submittedName>
        <fullName evidence="2">Uncharacterized protein</fullName>
    </submittedName>
</protein>
<name>A0A9J6F112_RHIMP</name>
<organism evidence="2 3">
    <name type="scientific">Rhipicephalus microplus</name>
    <name type="common">Cattle tick</name>
    <name type="synonym">Boophilus microplus</name>
    <dbReference type="NCBI Taxonomy" id="6941"/>
    <lineage>
        <taxon>Eukaryota</taxon>
        <taxon>Metazoa</taxon>
        <taxon>Ecdysozoa</taxon>
        <taxon>Arthropoda</taxon>
        <taxon>Chelicerata</taxon>
        <taxon>Arachnida</taxon>
        <taxon>Acari</taxon>
        <taxon>Parasitiformes</taxon>
        <taxon>Ixodida</taxon>
        <taxon>Ixodoidea</taxon>
        <taxon>Ixodidae</taxon>
        <taxon>Rhipicephalinae</taxon>
        <taxon>Rhipicephalus</taxon>
        <taxon>Boophilus</taxon>
    </lineage>
</organism>
<comment type="caution">
    <text evidence="2">The sequence shown here is derived from an EMBL/GenBank/DDBJ whole genome shotgun (WGS) entry which is preliminary data.</text>
</comment>
<dbReference type="EMBL" id="JABSTU010000001">
    <property type="protein sequence ID" value="KAH8040394.1"/>
    <property type="molecule type" value="Genomic_DNA"/>
</dbReference>
<evidence type="ECO:0000256" key="1">
    <source>
        <dbReference type="SAM" id="MobiDB-lite"/>
    </source>
</evidence>